<evidence type="ECO:0000313" key="2">
    <source>
        <dbReference type="EMBL" id="PWN98741.1"/>
    </source>
</evidence>
<dbReference type="EMBL" id="KZ819290">
    <property type="protein sequence ID" value="PWN98741.1"/>
    <property type="molecule type" value="Genomic_DNA"/>
</dbReference>
<feature type="region of interest" description="Disordered" evidence="1">
    <location>
        <begin position="1"/>
        <end position="36"/>
    </location>
</feature>
<dbReference type="RefSeq" id="XP_025599020.1">
    <property type="nucleotide sequence ID" value="XM_025739691.1"/>
</dbReference>
<dbReference type="GeneID" id="37267237"/>
<sequence length="123" mass="13250">MPSSPPSTPPLPPSAPPSPSPCPLVRPHPSRSLSLPTCSSMTHFCSAAERRRSRMRRDSVPSSTRFCASSARSGSTRRSTRLGLAGVGRLRVPTPERADAVLRKSAGRSACCLLFVLLRRRLS</sequence>
<name>A0A316ZAY3_9BASI</name>
<feature type="compositionally biased region" description="Pro residues" evidence="1">
    <location>
        <begin position="1"/>
        <end position="26"/>
    </location>
</feature>
<feature type="region of interest" description="Disordered" evidence="1">
    <location>
        <begin position="49"/>
        <end position="82"/>
    </location>
</feature>
<evidence type="ECO:0000313" key="3">
    <source>
        <dbReference type="Proteomes" id="UP000245946"/>
    </source>
</evidence>
<dbReference type="AlphaFoldDB" id="A0A316ZAY3"/>
<keyword evidence="3" id="KW-1185">Reference proteome</keyword>
<protein>
    <submittedName>
        <fullName evidence="2">Uncharacterized protein</fullName>
    </submittedName>
</protein>
<organism evidence="2 3">
    <name type="scientific">Tilletiopsis washingtonensis</name>
    <dbReference type="NCBI Taxonomy" id="58919"/>
    <lineage>
        <taxon>Eukaryota</taxon>
        <taxon>Fungi</taxon>
        <taxon>Dikarya</taxon>
        <taxon>Basidiomycota</taxon>
        <taxon>Ustilaginomycotina</taxon>
        <taxon>Exobasidiomycetes</taxon>
        <taxon>Entylomatales</taxon>
        <taxon>Entylomatales incertae sedis</taxon>
        <taxon>Tilletiopsis</taxon>
    </lineage>
</organism>
<reference evidence="2 3" key="1">
    <citation type="journal article" date="2018" name="Mol. Biol. Evol.">
        <title>Broad Genomic Sampling Reveals a Smut Pathogenic Ancestry of the Fungal Clade Ustilaginomycotina.</title>
        <authorList>
            <person name="Kijpornyongpan T."/>
            <person name="Mondo S.J."/>
            <person name="Barry K."/>
            <person name="Sandor L."/>
            <person name="Lee J."/>
            <person name="Lipzen A."/>
            <person name="Pangilinan J."/>
            <person name="LaButti K."/>
            <person name="Hainaut M."/>
            <person name="Henrissat B."/>
            <person name="Grigoriev I.V."/>
            <person name="Spatafora J.W."/>
            <person name="Aime M.C."/>
        </authorList>
    </citation>
    <scope>NUCLEOTIDE SEQUENCE [LARGE SCALE GENOMIC DNA]</scope>
    <source>
        <strain evidence="2 3">MCA 4186</strain>
    </source>
</reference>
<dbReference type="Proteomes" id="UP000245946">
    <property type="component" value="Unassembled WGS sequence"/>
</dbReference>
<evidence type="ECO:0000256" key="1">
    <source>
        <dbReference type="SAM" id="MobiDB-lite"/>
    </source>
</evidence>
<gene>
    <name evidence="2" type="ORF">FA09DRAFT_250137</name>
</gene>
<feature type="compositionally biased region" description="Low complexity" evidence="1">
    <location>
        <begin position="60"/>
        <end position="82"/>
    </location>
</feature>
<proteinExistence type="predicted"/>
<accession>A0A316ZAY3</accession>